<keyword evidence="6 9" id="KW-1133">Transmembrane helix</keyword>
<dbReference type="InterPro" id="IPR022646">
    <property type="entry name" value="SecD/SecF_CS"/>
</dbReference>
<comment type="subcellular location">
    <subcellularLocation>
        <location evidence="1 9">Cell membrane</location>
        <topology evidence="1 9">Multi-pass membrane protein</topology>
    </subcellularLocation>
</comment>
<comment type="similarity">
    <text evidence="9">Belongs to the SecD/SecF family. SecF subfamily.</text>
</comment>
<evidence type="ECO:0000256" key="7">
    <source>
        <dbReference type="ARBA" id="ARBA00023010"/>
    </source>
</evidence>
<evidence type="ECO:0000256" key="6">
    <source>
        <dbReference type="ARBA" id="ARBA00022989"/>
    </source>
</evidence>
<dbReference type="EMBL" id="BMGC01000035">
    <property type="protein sequence ID" value="GGB43432.1"/>
    <property type="molecule type" value="Genomic_DNA"/>
</dbReference>
<feature type="compositionally biased region" description="Polar residues" evidence="10">
    <location>
        <begin position="1"/>
        <end position="13"/>
    </location>
</feature>
<feature type="domain" description="Protein export membrane protein SecD/SecF C-terminal" evidence="11">
    <location>
        <begin position="185"/>
        <end position="367"/>
    </location>
</feature>
<keyword evidence="3 9" id="KW-1003">Cell membrane</keyword>
<evidence type="ECO:0000313" key="13">
    <source>
        <dbReference type="Proteomes" id="UP000621454"/>
    </source>
</evidence>
<feature type="transmembrane region" description="Helical" evidence="9">
    <location>
        <begin position="204"/>
        <end position="221"/>
    </location>
</feature>
<keyword evidence="5 9" id="KW-0653">Protein transport</keyword>
<comment type="caution">
    <text evidence="12">The sequence shown here is derived from an EMBL/GenBank/DDBJ whole genome shotgun (WGS) entry which is preliminary data.</text>
</comment>
<evidence type="ECO:0000256" key="2">
    <source>
        <dbReference type="ARBA" id="ARBA00022448"/>
    </source>
</evidence>
<dbReference type="GO" id="GO:0043952">
    <property type="term" value="P:protein transport by the Sec complex"/>
    <property type="evidence" value="ECO:0007669"/>
    <property type="project" value="UniProtKB-UniRule"/>
</dbReference>
<dbReference type="GO" id="GO:0065002">
    <property type="term" value="P:intracellular protein transmembrane transport"/>
    <property type="evidence" value="ECO:0007669"/>
    <property type="project" value="UniProtKB-UniRule"/>
</dbReference>
<reference evidence="12" key="2">
    <citation type="submission" date="2020-09" db="EMBL/GenBank/DDBJ databases">
        <authorList>
            <person name="Sun Q."/>
            <person name="Zhou Y."/>
        </authorList>
    </citation>
    <scope>NUCLEOTIDE SEQUENCE</scope>
    <source>
        <strain evidence="12">CGMCC 1.12827</strain>
    </source>
</reference>
<accession>A0A916WZ04</accession>
<comment type="subunit">
    <text evidence="9">Forms a complex with SecD. Part of the essential Sec protein translocation apparatus which comprises SecA, SecYEG and auxiliary proteins SecDF. Other proteins may also be involved.</text>
</comment>
<feature type="compositionally biased region" description="Polar residues" evidence="10">
    <location>
        <begin position="45"/>
        <end position="63"/>
    </location>
</feature>
<name>A0A916WZ04_9ACTN</name>
<dbReference type="InterPro" id="IPR022813">
    <property type="entry name" value="SecD/SecF_arch_bac"/>
</dbReference>
<feature type="region of interest" description="Disordered" evidence="10">
    <location>
        <begin position="1"/>
        <end position="63"/>
    </location>
</feature>
<feature type="compositionally biased region" description="Basic and acidic residues" evidence="10">
    <location>
        <begin position="383"/>
        <end position="394"/>
    </location>
</feature>
<evidence type="ECO:0000256" key="8">
    <source>
        <dbReference type="ARBA" id="ARBA00023136"/>
    </source>
</evidence>
<feature type="transmembrane region" description="Helical" evidence="9">
    <location>
        <begin position="228"/>
        <end position="249"/>
    </location>
</feature>
<evidence type="ECO:0000256" key="5">
    <source>
        <dbReference type="ARBA" id="ARBA00022927"/>
    </source>
</evidence>
<reference evidence="12" key="1">
    <citation type="journal article" date="2014" name="Int. J. Syst. Evol. Microbiol.">
        <title>Complete genome sequence of Corynebacterium casei LMG S-19264T (=DSM 44701T), isolated from a smear-ripened cheese.</title>
        <authorList>
            <consortium name="US DOE Joint Genome Institute (JGI-PGF)"/>
            <person name="Walter F."/>
            <person name="Albersmeier A."/>
            <person name="Kalinowski J."/>
            <person name="Ruckert C."/>
        </authorList>
    </citation>
    <scope>NUCLEOTIDE SEQUENCE</scope>
    <source>
        <strain evidence="12">CGMCC 1.12827</strain>
    </source>
</reference>
<dbReference type="GO" id="GO:0006605">
    <property type="term" value="P:protein targeting"/>
    <property type="evidence" value="ECO:0007669"/>
    <property type="project" value="UniProtKB-UniRule"/>
</dbReference>
<dbReference type="NCBIfam" id="TIGR00966">
    <property type="entry name" value="transloc_SecF"/>
    <property type="match status" value="1"/>
</dbReference>
<evidence type="ECO:0000256" key="3">
    <source>
        <dbReference type="ARBA" id="ARBA00022475"/>
    </source>
</evidence>
<keyword evidence="13" id="KW-1185">Reference proteome</keyword>
<sequence length="451" mass="48158">MTSSDNKNSNDPTTPGAHEHPDDTAHPGDVNTTDVKAGVEETIAEQGNTRPNATSPGPATTGSLLSRLYTGTGAFDVVGRRKMWFVITAVIMVICILSMIFRGFSLSIDFEGGTQVSFPATSQTSTSAVDNAYSDALGSSPQSVQTAGSGASKTVQIRTETLDNAQLQKLTDELVNRFGPEVTRDNVSSSDVSSTWGDEITKKAIIALIVFLVIVLIYITVRFDREMAISSIAALIFDIVVTAGIYSLVGFEVSPATVIGLLTILGFSLYDTVVVFDKVGENTRAVTKTTRRTYGEQANLAVNQTFMRSINTTLISILPILALIVVAVWMLGVGMLKDLALIQLVGVISGTYSSIFFATPLLVTLKNKRAEYKRHNAKVAARRRGEDAIEDAPRPAKVAAGSAATRSAAAGTATPRITTSEPTFTARGDYAPRPQTKRSAAGNRPTGKRRK</sequence>
<keyword evidence="8 9" id="KW-0472">Membrane</keyword>
<dbReference type="GO" id="GO:0015450">
    <property type="term" value="F:protein-transporting ATPase activity"/>
    <property type="evidence" value="ECO:0007669"/>
    <property type="project" value="InterPro"/>
</dbReference>
<keyword evidence="7 9" id="KW-0811">Translocation</keyword>
<dbReference type="InterPro" id="IPR005665">
    <property type="entry name" value="SecF_bac"/>
</dbReference>
<evidence type="ECO:0000313" key="12">
    <source>
        <dbReference type="EMBL" id="GGB43432.1"/>
    </source>
</evidence>
<dbReference type="InterPro" id="IPR022645">
    <property type="entry name" value="SecD/SecF_bac"/>
</dbReference>
<dbReference type="SUPFAM" id="SSF82866">
    <property type="entry name" value="Multidrug efflux transporter AcrB transmembrane domain"/>
    <property type="match status" value="1"/>
</dbReference>
<feature type="transmembrane region" description="Helical" evidence="9">
    <location>
        <begin position="83"/>
        <end position="101"/>
    </location>
</feature>
<feature type="transmembrane region" description="Helical" evidence="9">
    <location>
        <begin position="341"/>
        <end position="365"/>
    </location>
</feature>
<dbReference type="InterPro" id="IPR055344">
    <property type="entry name" value="SecD_SecF_C_bact"/>
</dbReference>
<evidence type="ECO:0000256" key="9">
    <source>
        <dbReference type="HAMAP-Rule" id="MF_01464"/>
    </source>
</evidence>
<dbReference type="GO" id="GO:0005886">
    <property type="term" value="C:plasma membrane"/>
    <property type="evidence" value="ECO:0007669"/>
    <property type="project" value="UniProtKB-SubCell"/>
</dbReference>
<dbReference type="AlphaFoldDB" id="A0A916WZ04"/>
<feature type="compositionally biased region" description="Basic and acidic residues" evidence="10">
    <location>
        <begin position="17"/>
        <end position="26"/>
    </location>
</feature>
<dbReference type="Pfam" id="PF07549">
    <property type="entry name" value="Sec_GG"/>
    <property type="match status" value="1"/>
</dbReference>
<proteinExistence type="inferred from homology"/>
<feature type="transmembrane region" description="Helical" evidence="9">
    <location>
        <begin position="255"/>
        <end position="276"/>
    </location>
</feature>
<dbReference type="InterPro" id="IPR048634">
    <property type="entry name" value="SecD_SecF_C"/>
</dbReference>
<organism evidence="12 13">
    <name type="scientific">Gordonia jinhuaensis</name>
    <dbReference type="NCBI Taxonomy" id="1517702"/>
    <lineage>
        <taxon>Bacteria</taxon>
        <taxon>Bacillati</taxon>
        <taxon>Actinomycetota</taxon>
        <taxon>Actinomycetes</taxon>
        <taxon>Mycobacteriales</taxon>
        <taxon>Gordoniaceae</taxon>
        <taxon>Gordonia</taxon>
    </lineage>
</organism>
<comment type="function">
    <text evidence="9">Part of the Sec protein translocase complex. Interacts with the SecYEG preprotein conducting channel. SecDF uses the proton motive force (PMF) to complete protein translocation after the ATP-dependent function of SecA.</text>
</comment>
<protein>
    <recommendedName>
        <fullName evidence="9">Protein-export membrane protein SecF</fullName>
    </recommendedName>
</protein>
<dbReference type="Pfam" id="PF02355">
    <property type="entry name" value="SecD_SecF_C"/>
    <property type="match status" value="1"/>
</dbReference>
<evidence type="ECO:0000256" key="4">
    <source>
        <dbReference type="ARBA" id="ARBA00022692"/>
    </source>
</evidence>
<keyword evidence="4 9" id="KW-0812">Transmembrane</keyword>
<dbReference type="Gene3D" id="1.20.1640.10">
    <property type="entry name" value="Multidrug efflux transporter AcrB transmembrane domain"/>
    <property type="match status" value="1"/>
</dbReference>
<dbReference type="PANTHER" id="PTHR30081">
    <property type="entry name" value="PROTEIN-EXPORT MEMBRANE PROTEIN SEC"/>
    <property type="match status" value="1"/>
</dbReference>
<evidence type="ECO:0000259" key="11">
    <source>
        <dbReference type="Pfam" id="PF02355"/>
    </source>
</evidence>
<dbReference type="NCBIfam" id="TIGR00916">
    <property type="entry name" value="2A0604s01"/>
    <property type="match status" value="1"/>
</dbReference>
<feature type="transmembrane region" description="Helical" evidence="9">
    <location>
        <begin position="314"/>
        <end position="335"/>
    </location>
</feature>
<keyword evidence="2 9" id="KW-0813">Transport</keyword>
<dbReference type="PRINTS" id="PR01755">
    <property type="entry name" value="SECFTRNLCASE"/>
</dbReference>
<dbReference type="HAMAP" id="MF_01464_B">
    <property type="entry name" value="SecF_B"/>
    <property type="match status" value="1"/>
</dbReference>
<feature type="region of interest" description="Disordered" evidence="10">
    <location>
        <begin position="383"/>
        <end position="451"/>
    </location>
</feature>
<evidence type="ECO:0000256" key="10">
    <source>
        <dbReference type="SAM" id="MobiDB-lite"/>
    </source>
</evidence>
<dbReference type="PANTHER" id="PTHR30081:SF8">
    <property type="entry name" value="PROTEIN TRANSLOCASE SUBUNIT SECF"/>
    <property type="match status" value="1"/>
</dbReference>
<feature type="compositionally biased region" description="Low complexity" evidence="10">
    <location>
        <begin position="399"/>
        <end position="414"/>
    </location>
</feature>
<evidence type="ECO:0000256" key="1">
    <source>
        <dbReference type="ARBA" id="ARBA00004651"/>
    </source>
</evidence>
<gene>
    <name evidence="9 12" type="primary">secF</name>
    <name evidence="12" type="ORF">GCM10011489_33670</name>
</gene>
<dbReference type="Proteomes" id="UP000621454">
    <property type="component" value="Unassembled WGS sequence"/>
</dbReference>